<feature type="region of interest" description="Disordered" evidence="1">
    <location>
        <begin position="1"/>
        <end position="21"/>
    </location>
</feature>
<keyword evidence="3" id="KW-1185">Reference proteome</keyword>
<accession>A0AAV3RE22</accession>
<evidence type="ECO:0000313" key="3">
    <source>
        <dbReference type="Proteomes" id="UP001454036"/>
    </source>
</evidence>
<dbReference type="Proteomes" id="UP001454036">
    <property type="component" value="Unassembled WGS sequence"/>
</dbReference>
<sequence>MARKGCHSVTPRPSKKKKGKKKMINLNGGMRMLVILINFEEKTERQDFSTEIEVRVDFFYNYELKPSLSLDNGLVHLKTQADVDDMIKWVRGVREIGMYVTHLSGMIAKNMLLLEMYNSLRSKWPKATLKEIDDEKARLLGFEEGVGCKHDDKVEGVTVGKVMFLEWYHIEECEQGGELQGVK</sequence>
<organism evidence="2 3">
    <name type="scientific">Lithospermum erythrorhizon</name>
    <name type="common">Purple gromwell</name>
    <name type="synonym">Lithospermum officinale var. erythrorhizon</name>
    <dbReference type="NCBI Taxonomy" id="34254"/>
    <lineage>
        <taxon>Eukaryota</taxon>
        <taxon>Viridiplantae</taxon>
        <taxon>Streptophyta</taxon>
        <taxon>Embryophyta</taxon>
        <taxon>Tracheophyta</taxon>
        <taxon>Spermatophyta</taxon>
        <taxon>Magnoliopsida</taxon>
        <taxon>eudicotyledons</taxon>
        <taxon>Gunneridae</taxon>
        <taxon>Pentapetalae</taxon>
        <taxon>asterids</taxon>
        <taxon>lamiids</taxon>
        <taxon>Boraginales</taxon>
        <taxon>Boraginaceae</taxon>
        <taxon>Boraginoideae</taxon>
        <taxon>Lithospermeae</taxon>
        <taxon>Lithospermum</taxon>
    </lineage>
</organism>
<name>A0AAV3RE22_LITER</name>
<protein>
    <submittedName>
        <fullName evidence="2">Uncharacterized protein</fullName>
    </submittedName>
</protein>
<proteinExistence type="predicted"/>
<reference evidence="2 3" key="1">
    <citation type="submission" date="2024-01" db="EMBL/GenBank/DDBJ databases">
        <title>The complete chloroplast genome sequence of Lithospermum erythrorhizon: insights into the phylogenetic relationship among Boraginaceae species and the maternal lineages of purple gromwells.</title>
        <authorList>
            <person name="Okada T."/>
            <person name="Watanabe K."/>
        </authorList>
    </citation>
    <scope>NUCLEOTIDE SEQUENCE [LARGE SCALE GENOMIC DNA]</scope>
</reference>
<comment type="caution">
    <text evidence="2">The sequence shown here is derived from an EMBL/GenBank/DDBJ whole genome shotgun (WGS) entry which is preliminary data.</text>
</comment>
<evidence type="ECO:0000313" key="2">
    <source>
        <dbReference type="EMBL" id="GAA0173551.1"/>
    </source>
</evidence>
<dbReference type="EMBL" id="BAABME010026244">
    <property type="protein sequence ID" value="GAA0173551.1"/>
    <property type="molecule type" value="Genomic_DNA"/>
</dbReference>
<evidence type="ECO:0000256" key="1">
    <source>
        <dbReference type="SAM" id="MobiDB-lite"/>
    </source>
</evidence>
<dbReference type="AlphaFoldDB" id="A0AAV3RE22"/>
<gene>
    <name evidence="2" type="ORF">LIER_41546</name>
</gene>